<proteinExistence type="predicted"/>
<evidence type="ECO:0000313" key="2">
    <source>
        <dbReference type="Proteomes" id="UP000683507"/>
    </source>
</evidence>
<gene>
    <name evidence="1" type="ORF">CRYO30217_03608</name>
</gene>
<sequence length="328" mass="38299">MVDPIKMNCTRELISFNFIRNPLVFIVLLEFAFCGVASGQNKTTESTWQLSLDVDNYFSIRDAWSSSSKSVSIIVYDTTEKKQYALSLIKNADEWNHFNFPEDFVALSDQAKNSELPPQDFIFEVRVKRNVEKRQRLYYDPSPNALLQLDFYPFREKLDTTIVWGDLIDAYQWKDKIGDNVVVRSELIFKSLSDSLSTYKKYLYFYHFLRVDDELKLIRKFTDVFGECEETPKASFSLPSIELTDIDRDTIGEISVIYDLYCSGGDTLNYHSKLLLASNGKKFMLDATIDPCETGEEYFVEFAKSSSFRFYPYLLRFMQEKLGNYHQQ</sequence>
<dbReference type="KEGG" id="ptan:CRYO30217_03608"/>
<dbReference type="EMBL" id="OU015584">
    <property type="protein sequence ID" value="CAG5087883.1"/>
    <property type="molecule type" value="Genomic_DNA"/>
</dbReference>
<organism evidence="1 2">
    <name type="scientific">Parvicella tangerina</name>
    <dbReference type="NCBI Taxonomy" id="2829795"/>
    <lineage>
        <taxon>Bacteria</taxon>
        <taxon>Pseudomonadati</taxon>
        <taxon>Bacteroidota</taxon>
        <taxon>Flavobacteriia</taxon>
        <taxon>Flavobacteriales</taxon>
        <taxon>Parvicellaceae</taxon>
        <taxon>Parvicella</taxon>
    </lineage>
</organism>
<name>A0A916JQI8_9FLAO</name>
<protein>
    <submittedName>
        <fullName evidence="1">Uncharacterized protein</fullName>
    </submittedName>
</protein>
<reference evidence="1" key="1">
    <citation type="submission" date="2021-04" db="EMBL/GenBank/DDBJ databases">
        <authorList>
            <person name="Rodrigo-Torres L."/>
            <person name="Arahal R. D."/>
            <person name="Lucena T."/>
        </authorList>
    </citation>
    <scope>NUCLEOTIDE SEQUENCE</scope>
    <source>
        <strain evidence="1">AS29M-1</strain>
    </source>
</reference>
<evidence type="ECO:0000313" key="1">
    <source>
        <dbReference type="EMBL" id="CAG5087883.1"/>
    </source>
</evidence>
<keyword evidence="2" id="KW-1185">Reference proteome</keyword>
<dbReference type="InterPro" id="IPR058148">
    <property type="entry name" value="M949_RS01915-like_dom"/>
</dbReference>
<dbReference type="NCBIfam" id="NF046077">
    <property type="entry name" value="LPS_M949_RS01915"/>
    <property type="match status" value="1"/>
</dbReference>
<accession>A0A916JQI8</accession>
<dbReference type="AlphaFoldDB" id="A0A916JQI8"/>
<dbReference type="Proteomes" id="UP000683507">
    <property type="component" value="Chromosome"/>
</dbReference>